<feature type="region of interest" description="Disordered" evidence="1">
    <location>
        <begin position="73"/>
        <end position="92"/>
    </location>
</feature>
<dbReference type="EMBL" id="JAXBLV010000180">
    <property type="protein sequence ID" value="MDY3560604.1"/>
    <property type="molecule type" value="Genomic_DNA"/>
</dbReference>
<accession>A0ABU5EZD7</accession>
<evidence type="ECO:0000313" key="3">
    <source>
        <dbReference type="Proteomes" id="UP001272242"/>
    </source>
</evidence>
<organism evidence="2 3">
    <name type="scientific">Gemmata algarum</name>
    <dbReference type="NCBI Taxonomy" id="2975278"/>
    <lineage>
        <taxon>Bacteria</taxon>
        <taxon>Pseudomonadati</taxon>
        <taxon>Planctomycetota</taxon>
        <taxon>Planctomycetia</taxon>
        <taxon>Gemmatales</taxon>
        <taxon>Gemmataceae</taxon>
        <taxon>Gemmata</taxon>
    </lineage>
</organism>
<comment type="caution">
    <text evidence="2">The sequence shown here is derived from an EMBL/GenBank/DDBJ whole genome shotgun (WGS) entry which is preliminary data.</text>
</comment>
<dbReference type="RefSeq" id="WP_320687149.1">
    <property type="nucleotide sequence ID" value="NZ_JAXBLV010000180.1"/>
</dbReference>
<dbReference type="Proteomes" id="UP001272242">
    <property type="component" value="Unassembled WGS sequence"/>
</dbReference>
<reference evidence="3" key="1">
    <citation type="journal article" date="2023" name="Mar. Drugs">
        <title>Gemmata algarum, a Novel Planctomycete Isolated from an Algal Mat, Displays Antimicrobial Activity.</title>
        <authorList>
            <person name="Kumar G."/>
            <person name="Kallscheuer N."/>
            <person name="Kashif M."/>
            <person name="Ahamad S."/>
            <person name="Jagadeeshwari U."/>
            <person name="Pannikurungottu S."/>
            <person name="Haufschild T."/>
            <person name="Kabuu M."/>
            <person name="Sasikala C."/>
            <person name="Jogler C."/>
            <person name="Ramana C."/>
        </authorList>
    </citation>
    <scope>NUCLEOTIDE SEQUENCE [LARGE SCALE GENOMIC DNA]</scope>
    <source>
        <strain evidence="3">JC673</strain>
    </source>
</reference>
<sequence length="92" mass="9741">MTVAELAHELARRGVPASAYCLTGGLPNEAYTIGRVGDVWQVYYSERGCRTGLQEFAIEAAACRAFLRDITGASDAEPGAAPDTAVGLVTHR</sequence>
<protein>
    <submittedName>
        <fullName evidence="2">Uncharacterized protein</fullName>
    </submittedName>
</protein>
<evidence type="ECO:0000313" key="2">
    <source>
        <dbReference type="EMBL" id="MDY3560604.1"/>
    </source>
</evidence>
<name>A0ABU5EZD7_9BACT</name>
<proteinExistence type="predicted"/>
<keyword evidence="3" id="KW-1185">Reference proteome</keyword>
<evidence type="ECO:0000256" key="1">
    <source>
        <dbReference type="SAM" id="MobiDB-lite"/>
    </source>
</evidence>
<gene>
    <name evidence="2" type="ORF">R5W23_001849</name>
</gene>